<organism evidence="1 2">
    <name type="scientific">Auriscalpium vulgare</name>
    <dbReference type="NCBI Taxonomy" id="40419"/>
    <lineage>
        <taxon>Eukaryota</taxon>
        <taxon>Fungi</taxon>
        <taxon>Dikarya</taxon>
        <taxon>Basidiomycota</taxon>
        <taxon>Agaricomycotina</taxon>
        <taxon>Agaricomycetes</taxon>
        <taxon>Russulales</taxon>
        <taxon>Auriscalpiaceae</taxon>
        <taxon>Auriscalpium</taxon>
    </lineage>
</organism>
<dbReference type="EMBL" id="MU276100">
    <property type="protein sequence ID" value="KAI0041813.1"/>
    <property type="molecule type" value="Genomic_DNA"/>
</dbReference>
<dbReference type="Proteomes" id="UP000814033">
    <property type="component" value="Unassembled WGS sequence"/>
</dbReference>
<reference evidence="1" key="1">
    <citation type="submission" date="2021-02" db="EMBL/GenBank/DDBJ databases">
        <authorList>
            <consortium name="DOE Joint Genome Institute"/>
            <person name="Ahrendt S."/>
            <person name="Looney B.P."/>
            <person name="Miyauchi S."/>
            <person name="Morin E."/>
            <person name="Drula E."/>
            <person name="Courty P.E."/>
            <person name="Chicoki N."/>
            <person name="Fauchery L."/>
            <person name="Kohler A."/>
            <person name="Kuo A."/>
            <person name="Labutti K."/>
            <person name="Pangilinan J."/>
            <person name="Lipzen A."/>
            <person name="Riley R."/>
            <person name="Andreopoulos W."/>
            <person name="He G."/>
            <person name="Johnson J."/>
            <person name="Barry K.W."/>
            <person name="Grigoriev I.V."/>
            <person name="Nagy L."/>
            <person name="Hibbett D."/>
            <person name="Henrissat B."/>
            <person name="Matheny P.B."/>
            <person name="Labbe J."/>
            <person name="Martin F."/>
        </authorList>
    </citation>
    <scope>NUCLEOTIDE SEQUENCE</scope>
    <source>
        <strain evidence="1">FP105234-sp</strain>
    </source>
</reference>
<comment type="caution">
    <text evidence="1">The sequence shown here is derived from an EMBL/GenBank/DDBJ whole genome shotgun (WGS) entry which is preliminary data.</text>
</comment>
<keyword evidence="2" id="KW-1185">Reference proteome</keyword>
<accession>A0ACB8RDX4</accession>
<gene>
    <name evidence="1" type="ORF">FA95DRAFT_650714</name>
</gene>
<evidence type="ECO:0000313" key="2">
    <source>
        <dbReference type="Proteomes" id="UP000814033"/>
    </source>
</evidence>
<name>A0ACB8RDX4_9AGAM</name>
<evidence type="ECO:0000313" key="1">
    <source>
        <dbReference type="EMBL" id="KAI0041813.1"/>
    </source>
</evidence>
<proteinExistence type="predicted"/>
<sequence length="137" mass="14662">MGVNIEGYSYLWCRSRRRKWGNMYSMSVVAVALTIRSFDSWGRLWQAIAVPLALSQGQASPVSPQLGGKRGGGVGESALVGVGALVGGGAGRVVAAWGAGMAGHGRVRRWTSGGGVSWWSSMEWRGWVELTRCASRY</sequence>
<protein>
    <submittedName>
        <fullName evidence="1">Uncharacterized protein</fullName>
    </submittedName>
</protein>
<reference evidence="1" key="2">
    <citation type="journal article" date="2022" name="New Phytol.">
        <title>Evolutionary transition to the ectomycorrhizal habit in the genomes of a hyperdiverse lineage of mushroom-forming fungi.</title>
        <authorList>
            <person name="Looney B."/>
            <person name="Miyauchi S."/>
            <person name="Morin E."/>
            <person name="Drula E."/>
            <person name="Courty P.E."/>
            <person name="Kohler A."/>
            <person name="Kuo A."/>
            <person name="LaButti K."/>
            <person name="Pangilinan J."/>
            <person name="Lipzen A."/>
            <person name="Riley R."/>
            <person name="Andreopoulos W."/>
            <person name="He G."/>
            <person name="Johnson J."/>
            <person name="Nolan M."/>
            <person name="Tritt A."/>
            <person name="Barry K.W."/>
            <person name="Grigoriev I.V."/>
            <person name="Nagy L.G."/>
            <person name="Hibbett D."/>
            <person name="Henrissat B."/>
            <person name="Matheny P.B."/>
            <person name="Labbe J."/>
            <person name="Martin F.M."/>
        </authorList>
    </citation>
    <scope>NUCLEOTIDE SEQUENCE</scope>
    <source>
        <strain evidence="1">FP105234-sp</strain>
    </source>
</reference>